<sequence length="1489" mass="167142">MSTEDFLGETDPNCYSFTISDASSSLSTHELRAATAVGASLFNLNKAQNSLMLTESQGERQQQQEQQQQHPQHLQDAMSKIEHGLRIISTMMNVPATGLPFVSRYGLAEGGGPFLPNELLHFRIRETQNQAGSSLSKHRMQQLRRGIQRMLNLDLSYEVTFSHGIYTWTVSRKWSHWRRLYPLLLASGLLPHMGTTGASGTSGPVKTKREQAQTIGGNSVAPIDGASMEAPTPRRPASAASVTSSVAMETDEHKRVKFEEQLTKILDRLDNLQRNQHLLKFLSVSRLSFVREIGGKGGEAEVRVYIQRYASSSALKRCQACHGSLLRRKRTMWMVIKDMSIIFLKDNISEVLEVFLLDANFIVINGLDPSMRNYLSGFVLKNSSMLIIVECDYGDYPMLSAEMDRIKSIPRQLTAAAAAAAAAVNSSPPPSTVPEFGSFARTRINCPAKWYVDGATYFADVFDALEQATEEIFICDWWLTPELHLKRPDDGYHQLMNVLQRRADAGVKICILIYKEVKYTLKIDSWYTKLVLRERNKRNIFVLRHPDHLSTWEFLWGHHEKLVVVDQKLAFVGGLDLCWGRWDTQQHRIADNGDDNWRKYPPLIPVLTSSSSPATSRRADFRRAAWLHKQLLEGRVLPAPLPAANKQQNSKTKELKVLSAKNLALEMDSQATPTPAESSPNQSGESTPNLRSAISRHSNHKLTGDLGSAGNKRSAKVQVHQQQQQQNSVSMASALEQINETDSPDVAQASSEDSVVAAAAAAAAAAAEAAAENIGGVSRSNGSGAASERVRRFFSLAQQLQQLQRGGRQQQTADWVDKPVADPDQLTSSSDFSNLQLSATQPTAALRRAYELHLQSEAAAAAAAAVAATSSVAEDETDLKASDAKRLRDGQVQVRHHDPVMQRMGNFLRSNRERRRVTRDVRERLKRGDETKSMLSDVDPKFAIRPDEVDKIQLWKGKDYVNWLRKEPVRMDQPDEELVDRGRVPRMPWHDIGCVVGGNAARDLSRHFIERWNFTVKNKANGVGQRRNSAGRRGNRPPLLIPKALKAECPMSSDAADADQDDDDDFQQQQQFDEQQQKRWDKKQQSNTWSLRSFLERNHHSHQEGRQEQQAASTGDHQQQQPPRPRPLPFKSIAPKFANRVTVLRSLGMWSGGIEEPETSILQAMCHAIDTAEHYVYIENQFFISCPDESLGRSKWPVQNPIASRLVDRIIRAHSEGRPFRAYLVLPLLPQFEGDISESGSSGESIKKIMHHTYECLCRSEHSVMSRLLLAGIPIEDYLSVCSMRTWGQLRGGRLSTELIYIHSKLLIADDRVAIIGSANINDRSLLGYRDSELAVRFEDAGPDLLPAEWQGCGRVLTGAFCGSLRRCIMREHLGVQWNDPKDRLLSDPVGEALFNGLWRETAKRNTEIYETVFRCYPTDRVVNYRQLKQWTGEPGLAATNRDVALQRLEGEVRGFLVEFPMRFLEGVNLDFPVGRITSASIVPLITWL</sequence>
<dbReference type="OrthoDB" id="14911at2759"/>
<comment type="similarity">
    <text evidence="6">Belongs to the phospholipase D family.</text>
</comment>
<evidence type="ECO:0000256" key="6">
    <source>
        <dbReference type="PIRNR" id="PIRNR009376"/>
    </source>
</evidence>
<keyword evidence="3 6" id="KW-0378">Hydrolase</keyword>
<feature type="compositionally biased region" description="Low complexity" evidence="7">
    <location>
        <begin position="235"/>
        <end position="246"/>
    </location>
</feature>
<dbReference type="InterPro" id="IPR015679">
    <property type="entry name" value="PLipase_D_fam"/>
</dbReference>
<evidence type="ECO:0000256" key="1">
    <source>
        <dbReference type="ARBA" id="ARBA00000798"/>
    </source>
</evidence>
<feature type="compositionally biased region" description="Basic and acidic residues" evidence="7">
    <location>
        <begin position="1075"/>
        <end position="1084"/>
    </location>
</feature>
<feature type="compositionally biased region" description="Low complexity" evidence="7">
    <location>
        <begin position="59"/>
        <end position="75"/>
    </location>
</feature>
<comment type="caution">
    <text evidence="9">The sequence shown here is derived from an EMBL/GenBank/DDBJ whole genome shotgun (WGS) entry which is preliminary data.</text>
</comment>
<dbReference type="InterPro" id="IPR001736">
    <property type="entry name" value="PLipase_D/transphosphatidylase"/>
</dbReference>
<feature type="region of interest" description="Disordered" evidence="7">
    <location>
        <begin position="1098"/>
        <end position="1132"/>
    </location>
</feature>
<reference evidence="9 10" key="1">
    <citation type="submission" date="2017-06" db="EMBL/GenBank/DDBJ databases">
        <title>A platform for efficient transgenesis in Macrostomum lignano, a flatworm model organism for stem cell research.</title>
        <authorList>
            <person name="Berezikov E."/>
        </authorList>
    </citation>
    <scope>NUCLEOTIDE SEQUENCE [LARGE SCALE GENOMIC DNA]</scope>
    <source>
        <strain evidence="9">DV1</strain>
        <tissue evidence="9">Whole organism</tissue>
    </source>
</reference>
<feature type="region of interest" description="Disordered" evidence="7">
    <location>
        <begin position="669"/>
        <end position="731"/>
    </location>
</feature>
<evidence type="ECO:0000313" key="10">
    <source>
        <dbReference type="Proteomes" id="UP000215902"/>
    </source>
</evidence>
<feature type="region of interest" description="Disordered" evidence="7">
    <location>
        <begin position="54"/>
        <end position="75"/>
    </location>
</feature>
<proteinExistence type="inferred from homology"/>
<evidence type="ECO:0000256" key="5">
    <source>
        <dbReference type="ARBA" id="ARBA00023098"/>
    </source>
</evidence>
<feature type="compositionally biased region" description="Polar residues" evidence="7">
    <location>
        <begin position="1108"/>
        <end position="1117"/>
    </location>
</feature>
<feature type="domain" description="PLD phosphodiesterase" evidence="8">
    <location>
        <begin position="554"/>
        <end position="581"/>
    </location>
</feature>
<accession>A0A267GT09</accession>
<feature type="region of interest" description="Disordered" evidence="7">
    <location>
        <begin position="1050"/>
        <end position="1086"/>
    </location>
</feature>
<protein>
    <recommendedName>
        <fullName evidence="6">Phospholipase</fullName>
        <ecNumber evidence="6">3.1.4.4</ecNumber>
    </recommendedName>
</protein>
<dbReference type="GO" id="GO:0035556">
    <property type="term" value="P:intracellular signal transduction"/>
    <property type="evidence" value="ECO:0007669"/>
    <property type="project" value="InterPro"/>
</dbReference>
<dbReference type="PANTHER" id="PTHR18896:SF76">
    <property type="entry name" value="PHOSPHOLIPASE"/>
    <property type="match status" value="1"/>
</dbReference>
<evidence type="ECO:0000259" key="8">
    <source>
        <dbReference type="PROSITE" id="PS50035"/>
    </source>
</evidence>
<comment type="catalytic activity">
    <reaction evidence="1 6">
        <text>a 1,2-diacyl-sn-glycero-3-phosphocholine + H2O = a 1,2-diacyl-sn-glycero-3-phosphate + choline + H(+)</text>
        <dbReference type="Rhea" id="RHEA:14445"/>
        <dbReference type="ChEBI" id="CHEBI:15354"/>
        <dbReference type="ChEBI" id="CHEBI:15377"/>
        <dbReference type="ChEBI" id="CHEBI:15378"/>
        <dbReference type="ChEBI" id="CHEBI:57643"/>
        <dbReference type="ChEBI" id="CHEBI:58608"/>
        <dbReference type="EC" id="3.1.4.4"/>
    </reaction>
</comment>
<dbReference type="STRING" id="282301.A0A267GT09"/>
<dbReference type="InterPro" id="IPR016555">
    <property type="entry name" value="PLipase_D_euk"/>
</dbReference>
<dbReference type="PROSITE" id="PS50035">
    <property type="entry name" value="PLD"/>
    <property type="match status" value="2"/>
</dbReference>
<name>A0A267GT09_9PLAT</name>
<dbReference type="SUPFAM" id="SSF56024">
    <property type="entry name" value="Phospholipase D/nuclease"/>
    <property type="match status" value="2"/>
</dbReference>
<keyword evidence="4 6" id="KW-0442">Lipid degradation</keyword>
<dbReference type="Proteomes" id="UP000215902">
    <property type="component" value="Unassembled WGS sequence"/>
</dbReference>
<evidence type="ECO:0000256" key="3">
    <source>
        <dbReference type="ARBA" id="ARBA00022801"/>
    </source>
</evidence>
<feature type="compositionally biased region" description="Acidic residues" evidence="7">
    <location>
        <begin position="1056"/>
        <end position="1066"/>
    </location>
</feature>
<keyword evidence="10" id="KW-1185">Reference proteome</keyword>
<dbReference type="SMART" id="SM00155">
    <property type="entry name" value="PLDc"/>
    <property type="match status" value="2"/>
</dbReference>
<feature type="compositionally biased region" description="Low complexity" evidence="7">
    <location>
        <begin position="717"/>
        <end position="726"/>
    </location>
</feature>
<keyword evidence="2" id="KW-0677">Repeat</keyword>
<feature type="domain" description="PLD phosphodiesterase" evidence="8">
    <location>
        <begin position="1298"/>
        <end position="1325"/>
    </location>
</feature>
<dbReference type="PIRSF" id="PIRSF009376">
    <property type="entry name" value="Phospholipase_D_euk"/>
    <property type="match status" value="1"/>
</dbReference>
<dbReference type="EMBL" id="NIVC01000163">
    <property type="protein sequence ID" value="PAA89145.1"/>
    <property type="molecule type" value="Genomic_DNA"/>
</dbReference>
<dbReference type="EC" id="3.1.4.4" evidence="6"/>
<evidence type="ECO:0000256" key="7">
    <source>
        <dbReference type="SAM" id="MobiDB-lite"/>
    </source>
</evidence>
<feature type="compositionally biased region" description="Polar residues" evidence="7">
    <location>
        <begin position="669"/>
        <end position="696"/>
    </location>
</feature>
<evidence type="ECO:0000256" key="4">
    <source>
        <dbReference type="ARBA" id="ARBA00022963"/>
    </source>
</evidence>
<feature type="region of interest" description="Disordered" evidence="7">
    <location>
        <begin position="214"/>
        <end position="246"/>
    </location>
</feature>
<organism evidence="9 10">
    <name type="scientific">Macrostomum lignano</name>
    <dbReference type="NCBI Taxonomy" id="282301"/>
    <lineage>
        <taxon>Eukaryota</taxon>
        <taxon>Metazoa</taxon>
        <taxon>Spiralia</taxon>
        <taxon>Lophotrochozoa</taxon>
        <taxon>Platyhelminthes</taxon>
        <taxon>Rhabditophora</taxon>
        <taxon>Macrostomorpha</taxon>
        <taxon>Macrostomida</taxon>
        <taxon>Macrostomidae</taxon>
        <taxon>Macrostomum</taxon>
    </lineage>
</organism>
<evidence type="ECO:0000256" key="2">
    <source>
        <dbReference type="ARBA" id="ARBA00022737"/>
    </source>
</evidence>
<dbReference type="GO" id="GO:0004630">
    <property type="term" value="F:phospholipase D activity"/>
    <property type="evidence" value="ECO:0007669"/>
    <property type="project" value="UniProtKB-UniRule"/>
</dbReference>
<dbReference type="PANTHER" id="PTHR18896">
    <property type="entry name" value="PHOSPHOLIPASE D"/>
    <property type="match status" value="1"/>
</dbReference>
<feature type="compositionally biased region" description="Basic and acidic residues" evidence="7">
    <location>
        <begin position="1098"/>
        <end position="1107"/>
    </location>
</feature>
<evidence type="ECO:0000313" key="9">
    <source>
        <dbReference type="EMBL" id="PAA89145.1"/>
    </source>
</evidence>
<gene>
    <name evidence="9" type="ORF">BOX15_Mlig002054g3</name>
</gene>
<dbReference type="GO" id="GO:0009395">
    <property type="term" value="P:phospholipid catabolic process"/>
    <property type="evidence" value="ECO:0007669"/>
    <property type="project" value="TreeGrafter"/>
</dbReference>
<dbReference type="CDD" id="cd09141">
    <property type="entry name" value="PLDc_vPLD1_2_yPLD_like_2"/>
    <property type="match status" value="1"/>
</dbReference>
<dbReference type="Pfam" id="PF00614">
    <property type="entry name" value="PLDc"/>
    <property type="match status" value="2"/>
</dbReference>
<keyword evidence="5" id="KW-0443">Lipid metabolism</keyword>
<dbReference type="GO" id="GO:0006654">
    <property type="term" value="P:phosphatidic acid biosynthetic process"/>
    <property type="evidence" value="ECO:0007669"/>
    <property type="project" value="InterPro"/>
</dbReference>
<dbReference type="Gene3D" id="3.30.870.10">
    <property type="entry name" value="Endonuclease Chain A"/>
    <property type="match status" value="3"/>
</dbReference>